<feature type="transmembrane region" description="Helical" evidence="6">
    <location>
        <begin position="143"/>
        <end position="166"/>
    </location>
</feature>
<name>A0A2J6RW63_HYAVF</name>
<comment type="subcellular location">
    <subcellularLocation>
        <location evidence="1">Membrane</location>
        <topology evidence="1">Multi-pass membrane protein</topology>
    </subcellularLocation>
</comment>
<keyword evidence="9" id="KW-1185">Reference proteome</keyword>
<protein>
    <recommendedName>
        <fullName evidence="7">MARVEL domain-containing protein</fullName>
    </recommendedName>
</protein>
<feature type="region of interest" description="Disordered" evidence="5">
    <location>
        <begin position="187"/>
        <end position="218"/>
    </location>
</feature>
<keyword evidence="4 6" id="KW-0472">Membrane</keyword>
<keyword evidence="2 6" id="KW-0812">Transmembrane</keyword>
<dbReference type="InterPro" id="IPR008253">
    <property type="entry name" value="Marvel"/>
</dbReference>
<feature type="transmembrane region" description="Helical" evidence="6">
    <location>
        <begin position="91"/>
        <end position="112"/>
    </location>
</feature>
<feature type="transmembrane region" description="Helical" evidence="6">
    <location>
        <begin position="35"/>
        <end position="54"/>
    </location>
</feature>
<dbReference type="GO" id="GO:0016020">
    <property type="term" value="C:membrane"/>
    <property type="evidence" value="ECO:0007669"/>
    <property type="project" value="UniProtKB-SubCell"/>
</dbReference>
<evidence type="ECO:0000259" key="7">
    <source>
        <dbReference type="Pfam" id="PF01284"/>
    </source>
</evidence>
<organism evidence="8 9">
    <name type="scientific">Hyaloscypha variabilis (strain UAMH 11265 / GT02V1 / F)</name>
    <name type="common">Meliniomyces variabilis</name>
    <dbReference type="NCBI Taxonomy" id="1149755"/>
    <lineage>
        <taxon>Eukaryota</taxon>
        <taxon>Fungi</taxon>
        <taxon>Dikarya</taxon>
        <taxon>Ascomycota</taxon>
        <taxon>Pezizomycotina</taxon>
        <taxon>Leotiomycetes</taxon>
        <taxon>Helotiales</taxon>
        <taxon>Hyaloscyphaceae</taxon>
        <taxon>Hyaloscypha</taxon>
        <taxon>Hyaloscypha variabilis</taxon>
    </lineage>
</organism>
<evidence type="ECO:0000256" key="4">
    <source>
        <dbReference type="ARBA" id="ARBA00023136"/>
    </source>
</evidence>
<dbReference type="AlphaFoldDB" id="A0A2J6RW63"/>
<feature type="transmembrane region" description="Helical" evidence="6">
    <location>
        <begin position="60"/>
        <end position="79"/>
    </location>
</feature>
<evidence type="ECO:0000256" key="6">
    <source>
        <dbReference type="SAM" id="Phobius"/>
    </source>
</evidence>
<dbReference type="EMBL" id="KZ613943">
    <property type="protein sequence ID" value="PMD42723.1"/>
    <property type="molecule type" value="Genomic_DNA"/>
</dbReference>
<accession>A0A2J6RW63</accession>
<evidence type="ECO:0000256" key="2">
    <source>
        <dbReference type="ARBA" id="ARBA00022692"/>
    </source>
</evidence>
<dbReference type="OrthoDB" id="5325022at2759"/>
<evidence type="ECO:0000256" key="5">
    <source>
        <dbReference type="SAM" id="MobiDB-lite"/>
    </source>
</evidence>
<evidence type="ECO:0000313" key="8">
    <source>
        <dbReference type="EMBL" id="PMD42723.1"/>
    </source>
</evidence>
<proteinExistence type="predicted"/>
<reference evidence="8 9" key="1">
    <citation type="submission" date="2016-04" db="EMBL/GenBank/DDBJ databases">
        <title>A degradative enzymes factory behind the ericoid mycorrhizal symbiosis.</title>
        <authorList>
            <consortium name="DOE Joint Genome Institute"/>
            <person name="Martino E."/>
            <person name="Morin E."/>
            <person name="Grelet G."/>
            <person name="Kuo A."/>
            <person name="Kohler A."/>
            <person name="Daghino S."/>
            <person name="Barry K."/>
            <person name="Choi C."/>
            <person name="Cichocki N."/>
            <person name="Clum A."/>
            <person name="Copeland A."/>
            <person name="Hainaut M."/>
            <person name="Haridas S."/>
            <person name="Labutti K."/>
            <person name="Lindquist E."/>
            <person name="Lipzen A."/>
            <person name="Khouja H.-R."/>
            <person name="Murat C."/>
            <person name="Ohm R."/>
            <person name="Olson A."/>
            <person name="Spatafora J."/>
            <person name="Veneault-Fourrey C."/>
            <person name="Henrissat B."/>
            <person name="Grigoriev I."/>
            <person name="Martin F."/>
            <person name="Perotto S."/>
        </authorList>
    </citation>
    <scope>NUCLEOTIDE SEQUENCE [LARGE SCALE GENOMIC DNA]</scope>
    <source>
        <strain evidence="8 9">F</strain>
    </source>
</reference>
<dbReference type="Pfam" id="PF01284">
    <property type="entry name" value="MARVEL"/>
    <property type="match status" value="1"/>
</dbReference>
<feature type="domain" description="MARVEL" evidence="7">
    <location>
        <begin position="28"/>
        <end position="160"/>
    </location>
</feature>
<keyword evidence="3 6" id="KW-1133">Transmembrane helix</keyword>
<dbReference type="STRING" id="1149755.A0A2J6RW63"/>
<evidence type="ECO:0000256" key="3">
    <source>
        <dbReference type="ARBA" id="ARBA00022989"/>
    </source>
</evidence>
<dbReference type="PANTHER" id="PTHR37451">
    <property type="entry name" value="MARVEL DOMAIN"/>
    <property type="match status" value="1"/>
</dbReference>
<sequence>MVDFQENVLARNGDSGRDHIPAVPFWVAIVRAFQFLLALLVMALSAFAASVFGADFFPGYGMSFFVFAWTLIFFGYIIATPLFSPQAYNYWAHLGLEITTNIFWLTTFALLAEEAAGWNIVGDFGLDPFLPSNWNGAINATKAGAALGAINWALFIVTLVSFGIFLHKHRLAHGAAGFGGNRAPIDVEKTGPTVTTHPVELNHVPQQPQQPVYSSPTA</sequence>
<evidence type="ECO:0000313" key="9">
    <source>
        <dbReference type="Proteomes" id="UP000235786"/>
    </source>
</evidence>
<evidence type="ECO:0000256" key="1">
    <source>
        <dbReference type="ARBA" id="ARBA00004141"/>
    </source>
</evidence>
<dbReference type="PANTHER" id="PTHR37451:SF4">
    <property type="entry name" value="MARVEL DOMAIN-CONTAINING PROTEIN"/>
    <property type="match status" value="1"/>
</dbReference>
<dbReference type="Proteomes" id="UP000235786">
    <property type="component" value="Unassembled WGS sequence"/>
</dbReference>
<gene>
    <name evidence="8" type="ORF">L207DRAFT_581375</name>
</gene>